<protein>
    <recommendedName>
        <fullName evidence="2">Primase C-terminal 1 domain-containing protein</fullName>
    </recommendedName>
</protein>
<dbReference type="AlphaFoldDB" id="A0A0F9T407"/>
<comment type="caution">
    <text evidence="1">The sequence shown here is derived from an EMBL/GenBank/DDBJ whole genome shotgun (WGS) entry which is preliminary data.</text>
</comment>
<dbReference type="EMBL" id="LAZR01000301">
    <property type="protein sequence ID" value="KKN75960.1"/>
    <property type="molecule type" value="Genomic_DNA"/>
</dbReference>
<accession>A0A0F9T407</accession>
<reference evidence="1" key="1">
    <citation type="journal article" date="2015" name="Nature">
        <title>Complex archaea that bridge the gap between prokaryotes and eukaryotes.</title>
        <authorList>
            <person name="Spang A."/>
            <person name="Saw J.H."/>
            <person name="Jorgensen S.L."/>
            <person name="Zaremba-Niedzwiedzka K."/>
            <person name="Martijn J."/>
            <person name="Lind A.E."/>
            <person name="van Eijk R."/>
            <person name="Schleper C."/>
            <person name="Guy L."/>
            <person name="Ettema T.J."/>
        </authorList>
    </citation>
    <scope>NUCLEOTIDE SEQUENCE</scope>
</reference>
<evidence type="ECO:0008006" key="2">
    <source>
        <dbReference type="Google" id="ProtNLM"/>
    </source>
</evidence>
<sequence length="792" mass="88611">MIVSLFESMHQSAPYARILSWDEFSEHFDPHVFTYTRKTDVPCFSPAEYPPDTNRAASRVQRVHFGVLDLDKITDDNLTTLLEAIANTAHIFYTTWSHHKYAPLWAARLIVPFSRPVLPSEWPTFWKRLNHKFGNIADPACKDPSRIYFIPAAPAGTESDAVFHIQPGPALDVEEILTTPIPENAIVPTEVISREEFETFAQTMRRKHTTHHKKIGGRLLSLLAGEPFAELGEVDNTIFQLTGVIVEQWPGVSPSTLARFFQASIETMTALHPDCHTLQDVQKKIERHQEQLAADRAEQEQANLVQRGLYIRQAFANGRSEPYTTDELTKFCNDARTTPEAFTKRWVIQSGSNYYLFFNGSYLPSVPEKAASNAALRDLSPAISAGLDLWKVSLRGDLTPKTPNELTRDFGTVASNIVVDLSATYATFEDTTRTLIEAPCPLRDLQPAYDLQVDEWLTYFAGPHYETLCDWMAVVTHLQEPCAALYLDGVPGAGKTLLADGLARLWTVERPTALDQAMSGFNDGLTACPLVLADETIPRDHRGNVRTAELRQFIQARNRPLSRKFQPDASLRGAVRLIITANNKELLISNEALNTNDIQAIIDRIIYIYCPASAARYLRAVDTRSMVREDRIARFALWLAGARSIKRGRRFLVEGSDPTLHRTLTTSTGLRSAICNWLVSYLLLPRTADTAAGMLIRRHEGQLLVTSRGLAGFWQLYPTNEAAPPAGRVAQALSGLSSGKKQMRALDGIRTNYHVIDIGNLTEWAERNGFAMAETLIDAMKTDTPRPKGVKR</sequence>
<name>A0A0F9T407_9ZZZZ</name>
<dbReference type="SUPFAM" id="SSF52540">
    <property type="entry name" value="P-loop containing nucleoside triphosphate hydrolases"/>
    <property type="match status" value="1"/>
</dbReference>
<gene>
    <name evidence="1" type="ORF">LCGC14_0375170</name>
</gene>
<dbReference type="InterPro" id="IPR027417">
    <property type="entry name" value="P-loop_NTPase"/>
</dbReference>
<evidence type="ECO:0000313" key="1">
    <source>
        <dbReference type="EMBL" id="KKN75960.1"/>
    </source>
</evidence>
<proteinExistence type="predicted"/>
<organism evidence="1">
    <name type="scientific">marine sediment metagenome</name>
    <dbReference type="NCBI Taxonomy" id="412755"/>
    <lineage>
        <taxon>unclassified sequences</taxon>
        <taxon>metagenomes</taxon>
        <taxon>ecological metagenomes</taxon>
    </lineage>
</organism>